<dbReference type="EMBL" id="FWFF01000020">
    <property type="protein sequence ID" value="SLN00754.1"/>
    <property type="molecule type" value="Genomic_DNA"/>
</dbReference>
<dbReference type="RefSeq" id="WP_087009011.1">
    <property type="nucleotide sequence ID" value="NZ_FWFF01000020.1"/>
</dbReference>
<dbReference type="InterPro" id="IPR058396">
    <property type="entry name" value="DUF8083"/>
</dbReference>
<name>A0A1X6XN22_9MICO</name>
<dbReference type="Proteomes" id="UP000196581">
    <property type="component" value="Unassembled WGS sequence"/>
</dbReference>
<organism evidence="2 3">
    <name type="scientific">Brevibacterium yomogidense</name>
    <dbReference type="NCBI Taxonomy" id="946573"/>
    <lineage>
        <taxon>Bacteria</taxon>
        <taxon>Bacillati</taxon>
        <taxon>Actinomycetota</taxon>
        <taxon>Actinomycetes</taxon>
        <taxon>Micrococcales</taxon>
        <taxon>Brevibacteriaceae</taxon>
        <taxon>Brevibacterium</taxon>
    </lineage>
</organism>
<proteinExistence type="predicted"/>
<accession>A0A1X6XN22</accession>
<keyword evidence="3" id="KW-1185">Reference proteome</keyword>
<evidence type="ECO:0000313" key="2">
    <source>
        <dbReference type="EMBL" id="SLN00754.1"/>
    </source>
</evidence>
<protein>
    <recommendedName>
        <fullName evidence="1">DUF8083 domain-containing protein</fullName>
    </recommendedName>
</protein>
<sequence length="272" mass="30701">MSFTRPYELCLRVFEPLAAHPEWQRSGLEANRERIESALRQDADDRLVVLPPEPMPPATPSMRMYLPASQTSDGIDRVWPVQQDVLSWSAIRELEEAVPTALLDPLVPRSVRREASMERMDWLRREDGDLVYAQMGAWHVPFQWWLAFDESVDQVIEEEGPDGSTHIRMRAEIMSASARVDWARDILVGSTPPGGAGTIVSEFAEWLDGFDFNSILELDLGGMSASNWENDLRALVEECVNALGDDDADRAADAFGRYMHGVETQRLQSRAN</sequence>
<dbReference type="Pfam" id="PF26312">
    <property type="entry name" value="DUF8083"/>
    <property type="match status" value="1"/>
</dbReference>
<evidence type="ECO:0000313" key="3">
    <source>
        <dbReference type="Proteomes" id="UP000196581"/>
    </source>
</evidence>
<reference evidence="3" key="1">
    <citation type="submission" date="2017-02" db="EMBL/GenBank/DDBJ databases">
        <authorList>
            <person name="Dridi B."/>
        </authorList>
    </citation>
    <scope>NUCLEOTIDE SEQUENCE [LARGE SCALE GENOMIC DNA]</scope>
    <source>
        <strain evidence="3">B Co 03.10</strain>
    </source>
</reference>
<feature type="domain" description="DUF8083" evidence="1">
    <location>
        <begin position="7"/>
        <end position="263"/>
    </location>
</feature>
<evidence type="ECO:0000259" key="1">
    <source>
        <dbReference type="Pfam" id="PF26312"/>
    </source>
</evidence>
<gene>
    <name evidence="2" type="ORF">FM105_13445</name>
</gene>
<dbReference type="AlphaFoldDB" id="A0A1X6XN22"/>